<evidence type="ECO:0000313" key="3">
    <source>
        <dbReference type="Proteomes" id="UP000190065"/>
    </source>
</evidence>
<proteinExistence type="predicted"/>
<keyword evidence="1" id="KW-0472">Membrane</keyword>
<reference evidence="2 3" key="1">
    <citation type="submission" date="2017-02" db="EMBL/GenBank/DDBJ databases">
        <authorList>
            <person name="Peterson S.W."/>
        </authorList>
    </citation>
    <scope>NUCLEOTIDE SEQUENCE [LARGE SCALE GENOMIC DNA]</scope>
    <source>
        <strain evidence="2 3">ATCC 43324</strain>
    </source>
</reference>
<keyword evidence="1" id="KW-1133">Transmembrane helix</keyword>
<organism evidence="2 3">
    <name type="scientific">Segatella oulorum</name>
    <dbReference type="NCBI Taxonomy" id="28136"/>
    <lineage>
        <taxon>Bacteria</taxon>
        <taxon>Pseudomonadati</taxon>
        <taxon>Bacteroidota</taxon>
        <taxon>Bacteroidia</taxon>
        <taxon>Bacteroidales</taxon>
        <taxon>Prevotellaceae</taxon>
        <taxon>Segatella</taxon>
    </lineage>
</organism>
<dbReference type="RefSeq" id="WP_144006226.1">
    <property type="nucleotide sequence ID" value="NZ_FUXK01000013.1"/>
</dbReference>
<protein>
    <recommendedName>
        <fullName evidence="4">Virus attachment protein p12 family protein</fullName>
    </recommendedName>
</protein>
<dbReference type="EMBL" id="FUXK01000013">
    <property type="protein sequence ID" value="SJZ88317.1"/>
    <property type="molecule type" value="Genomic_DNA"/>
</dbReference>
<keyword evidence="1" id="KW-0812">Transmembrane</keyword>
<evidence type="ECO:0000313" key="2">
    <source>
        <dbReference type="EMBL" id="SJZ88317.1"/>
    </source>
</evidence>
<dbReference type="AlphaFoldDB" id="A0A1T4PAF4"/>
<gene>
    <name evidence="2" type="ORF">SAMN02745202_01363</name>
</gene>
<accession>A0A1T4PAF4</accession>
<dbReference type="Proteomes" id="UP000190065">
    <property type="component" value="Unassembled WGS sequence"/>
</dbReference>
<evidence type="ECO:0000256" key="1">
    <source>
        <dbReference type="SAM" id="Phobius"/>
    </source>
</evidence>
<name>A0A1T4PAF4_9BACT</name>
<feature type="transmembrane region" description="Helical" evidence="1">
    <location>
        <begin position="6"/>
        <end position="24"/>
    </location>
</feature>
<evidence type="ECO:0008006" key="4">
    <source>
        <dbReference type="Google" id="ProtNLM"/>
    </source>
</evidence>
<sequence length="53" mass="6058">MDIQYGIIALILIMAIGYAAWRIYKSIKQNLACKDYHCAGCGLYEKCKKKSKK</sequence>